<proteinExistence type="predicted"/>
<evidence type="ECO:0000313" key="2">
    <source>
        <dbReference type="Proteomes" id="UP000623250"/>
    </source>
</evidence>
<organism evidence="1 2">
    <name type="scientific">Rhodomicrobium udaipurense</name>
    <dbReference type="NCBI Taxonomy" id="1202716"/>
    <lineage>
        <taxon>Bacteria</taxon>
        <taxon>Pseudomonadati</taxon>
        <taxon>Pseudomonadota</taxon>
        <taxon>Alphaproteobacteria</taxon>
        <taxon>Hyphomicrobiales</taxon>
        <taxon>Hyphomicrobiaceae</taxon>
        <taxon>Rhodomicrobium</taxon>
    </lineage>
</organism>
<protein>
    <submittedName>
        <fullName evidence="1">Uncharacterized protein</fullName>
    </submittedName>
</protein>
<sequence>MTSGAAVIRDVDRAIIPADTRNADWRAYQAWLAAGGVPSPAPVVSEPVPASVTPLQIVRALRQAGLKGAFDAALAVDAEAKEDFNLAREIERDDPLVASIATALGKTSAEVDDIFRLAATL</sequence>
<dbReference type="Proteomes" id="UP000623250">
    <property type="component" value="Unassembled WGS sequence"/>
</dbReference>
<comment type="caution">
    <text evidence="1">The sequence shown here is derived from an EMBL/GenBank/DDBJ whole genome shotgun (WGS) entry which is preliminary data.</text>
</comment>
<reference evidence="1 2" key="1">
    <citation type="submission" date="2020-12" db="EMBL/GenBank/DDBJ databases">
        <title>Revised draft genomes of Rhodomicrobium vannielii ATCC 17100 and Rhodomicrobium udaipurense JA643.</title>
        <authorList>
            <person name="Conners E.M."/>
            <person name="Davenport E.J."/>
            <person name="Bose A."/>
        </authorList>
    </citation>
    <scope>NUCLEOTIDE SEQUENCE [LARGE SCALE GENOMIC DNA]</scope>
    <source>
        <strain evidence="1 2">JA643</strain>
    </source>
</reference>
<name>A0A8I1GCF1_9HYPH</name>
<dbReference type="AlphaFoldDB" id="A0A8I1GCF1"/>
<keyword evidence="2" id="KW-1185">Reference proteome</keyword>
<accession>A0A8I1GCF1</accession>
<gene>
    <name evidence="1" type="ORF">JDN41_06845</name>
</gene>
<evidence type="ECO:0000313" key="1">
    <source>
        <dbReference type="EMBL" id="MBJ7543270.1"/>
    </source>
</evidence>
<dbReference type="EMBL" id="JAEMUK010000012">
    <property type="protein sequence ID" value="MBJ7543270.1"/>
    <property type="molecule type" value="Genomic_DNA"/>
</dbReference>